<evidence type="ECO:0000256" key="16">
    <source>
        <dbReference type="RuleBase" id="RU364099"/>
    </source>
</evidence>
<evidence type="ECO:0000256" key="2">
    <source>
        <dbReference type="ARBA" id="ARBA00002049"/>
    </source>
</evidence>
<dbReference type="GO" id="GO:0006178">
    <property type="term" value="P:guanine salvage"/>
    <property type="evidence" value="ECO:0007669"/>
    <property type="project" value="TreeGrafter"/>
</dbReference>
<evidence type="ECO:0000256" key="11">
    <source>
        <dbReference type="ARBA" id="ARBA00022726"/>
    </source>
</evidence>
<evidence type="ECO:0000259" key="17">
    <source>
        <dbReference type="Pfam" id="PF00156"/>
    </source>
</evidence>
<feature type="domain" description="Phosphoribosyltransferase" evidence="17">
    <location>
        <begin position="13"/>
        <end position="159"/>
    </location>
</feature>
<keyword evidence="9 16" id="KW-0808">Transferase</keyword>
<keyword evidence="13 16" id="KW-0460">Magnesium</keyword>
<dbReference type="InterPro" id="IPR005904">
    <property type="entry name" value="Hxn_phspho_trans"/>
</dbReference>
<dbReference type="FunFam" id="3.40.50.2020:FF:000006">
    <property type="entry name" value="Hypoxanthine phosphoribosyltransferase"/>
    <property type="match status" value="1"/>
</dbReference>
<keyword evidence="10 16" id="KW-0479">Metal-binding</keyword>
<reference evidence="18" key="1">
    <citation type="submission" date="2020-10" db="EMBL/GenBank/DDBJ databases">
        <authorList>
            <person name="Gilroy R."/>
        </authorList>
    </citation>
    <scope>NUCLEOTIDE SEQUENCE</scope>
    <source>
        <strain evidence="18">13766</strain>
    </source>
</reference>
<comment type="subcellular location">
    <subcellularLocation>
        <location evidence="3 16">Cytoplasm</location>
    </subcellularLocation>
</comment>
<keyword evidence="8 16" id="KW-0328">Glycosyltransferase</keyword>
<dbReference type="NCBIfam" id="TIGR01203">
    <property type="entry name" value="HGPRTase"/>
    <property type="match status" value="1"/>
</dbReference>
<evidence type="ECO:0000313" key="19">
    <source>
        <dbReference type="Proteomes" id="UP000824140"/>
    </source>
</evidence>
<dbReference type="Proteomes" id="UP000824140">
    <property type="component" value="Unassembled WGS sequence"/>
</dbReference>
<dbReference type="PANTHER" id="PTHR43340:SF1">
    <property type="entry name" value="HYPOXANTHINE PHOSPHORIBOSYLTRANSFERASE"/>
    <property type="match status" value="1"/>
</dbReference>
<dbReference type="GO" id="GO:0032263">
    <property type="term" value="P:GMP salvage"/>
    <property type="evidence" value="ECO:0007669"/>
    <property type="project" value="TreeGrafter"/>
</dbReference>
<organism evidence="18 19">
    <name type="scientific">Candidatus Alectryocaccomicrobium excrementavium</name>
    <dbReference type="NCBI Taxonomy" id="2840668"/>
    <lineage>
        <taxon>Bacteria</taxon>
        <taxon>Bacillati</taxon>
        <taxon>Bacillota</taxon>
        <taxon>Clostridia</taxon>
        <taxon>Candidatus Alectryocaccomicrobium</taxon>
    </lineage>
</organism>
<evidence type="ECO:0000256" key="1">
    <source>
        <dbReference type="ARBA" id="ARBA00001946"/>
    </source>
</evidence>
<evidence type="ECO:0000256" key="9">
    <source>
        <dbReference type="ARBA" id="ARBA00022679"/>
    </source>
</evidence>
<comment type="caution">
    <text evidence="18">The sequence shown here is derived from an EMBL/GenBank/DDBJ whole genome shotgun (WGS) entry which is preliminary data.</text>
</comment>
<dbReference type="Gene3D" id="3.40.50.2020">
    <property type="match status" value="1"/>
</dbReference>
<evidence type="ECO:0000256" key="15">
    <source>
        <dbReference type="ARBA" id="ARBA00049402"/>
    </source>
</evidence>
<comment type="cofactor">
    <cofactor evidence="1 16">
        <name>Mg(2+)</name>
        <dbReference type="ChEBI" id="CHEBI:18420"/>
    </cofactor>
</comment>
<sequence>MDYDFMDVLITREQIQARVGELGAQISADYSGRDLTVVGILKGSVLFMADLIRAISMPLTIDFMAVTSYGSSTTSSGNVRILKDLDMNVAGRHLLIVEDIIDSGLTMQYLLRNLAARGVASLRVCTLFDKAERRLVDIHADYTGFVIPNGFVVGYGLDYNQLYRNLPDIGILHPEIYTKAGE</sequence>
<evidence type="ECO:0000313" key="18">
    <source>
        <dbReference type="EMBL" id="HIS93996.1"/>
    </source>
</evidence>
<accession>A0A9D1G2B1</accession>
<evidence type="ECO:0000256" key="3">
    <source>
        <dbReference type="ARBA" id="ARBA00004496"/>
    </source>
</evidence>
<comment type="pathway">
    <text evidence="5">Purine metabolism; GMP biosynthesis via salvage pathway; GMP from guanine: step 1/1.</text>
</comment>
<dbReference type="GO" id="GO:0006166">
    <property type="term" value="P:purine ribonucleoside salvage"/>
    <property type="evidence" value="ECO:0007669"/>
    <property type="project" value="UniProtKB-KW"/>
</dbReference>
<gene>
    <name evidence="18" type="primary">hpt</name>
    <name evidence="18" type="ORF">IAA84_13375</name>
</gene>
<evidence type="ECO:0000256" key="8">
    <source>
        <dbReference type="ARBA" id="ARBA00022676"/>
    </source>
</evidence>
<keyword evidence="11 16" id="KW-0660">Purine salvage</keyword>
<keyword evidence="7 16" id="KW-0963">Cytoplasm</keyword>
<dbReference type="AlphaFoldDB" id="A0A9D1G2B1"/>
<reference evidence="18" key="2">
    <citation type="journal article" date="2021" name="PeerJ">
        <title>Extensive microbial diversity within the chicken gut microbiome revealed by metagenomics and culture.</title>
        <authorList>
            <person name="Gilroy R."/>
            <person name="Ravi A."/>
            <person name="Getino M."/>
            <person name="Pursley I."/>
            <person name="Horton D.L."/>
            <person name="Alikhan N.F."/>
            <person name="Baker D."/>
            <person name="Gharbi K."/>
            <person name="Hall N."/>
            <person name="Watson M."/>
            <person name="Adriaenssens E.M."/>
            <person name="Foster-Nyarko E."/>
            <person name="Jarju S."/>
            <person name="Secka A."/>
            <person name="Antonio M."/>
            <person name="Oren A."/>
            <person name="Chaudhuri R.R."/>
            <person name="La Ragione R."/>
            <person name="Hildebrand F."/>
            <person name="Pallen M.J."/>
        </authorList>
    </citation>
    <scope>NUCLEOTIDE SEQUENCE</scope>
    <source>
        <strain evidence="18">13766</strain>
    </source>
</reference>
<comment type="function">
    <text evidence="2">Purine salvage pathway enzyme that catalyzes the transfer of the ribosyl-5-phosphate group from 5-phospho-alpha-D-ribose 1-diphosphate (PRPP) to the N9 position of the 6-oxopurines hypoxanthine and guanine to form the corresponding ribonucleotides IMP (inosine 5'-monophosphate) and GMP (guanosine 5'-monophosphate), with the release of PPi.</text>
</comment>
<dbReference type="InterPro" id="IPR000836">
    <property type="entry name" value="PRTase_dom"/>
</dbReference>
<comment type="similarity">
    <text evidence="6 16">Belongs to the purine/pyrimidine phosphoribosyltransferase family.</text>
</comment>
<evidence type="ECO:0000256" key="4">
    <source>
        <dbReference type="ARBA" id="ARBA00004669"/>
    </source>
</evidence>
<dbReference type="EC" id="2.4.2.8" evidence="16"/>
<evidence type="ECO:0000256" key="14">
    <source>
        <dbReference type="ARBA" id="ARBA00048811"/>
    </source>
</evidence>
<evidence type="ECO:0000256" key="7">
    <source>
        <dbReference type="ARBA" id="ARBA00022490"/>
    </source>
</evidence>
<comment type="catalytic activity">
    <reaction evidence="14">
        <text>GMP + diphosphate = guanine + 5-phospho-alpha-D-ribose 1-diphosphate</text>
        <dbReference type="Rhea" id="RHEA:25424"/>
        <dbReference type="ChEBI" id="CHEBI:16235"/>
        <dbReference type="ChEBI" id="CHEBI:33019"/>
        <dbReference type="ChEBI" id="CHEBI:58017"/>
        <dbReference type="ChEBI" id="CHEBI:58115"/>
        <dbReference type="EC" id="2.4.2.8"/>
    </reaction>
    <physiologicalReaction direction="right-to-left" evidence="14">
        <dbReference type="Rhea" id="RHEA:25426"/>
    </physiologicalReaction>
</comment>
<dbReference type="SUPFAM" id="SSF53271">
    <property type="entry name" value="PRTase-like"/>
    <property type="match status" value="1"/>
</dbReference>
<protein>
    <recommendedName>
        <fullName evidence="16">Hypoxanthine phosphoribosyltransferase</fullName>
        <ecNumber evidence="16">2.4.2.8</ecNumber>
    </recommendedName>
</protein>
<dbReference type="Pfam" id="PF00156">
    <property type="entry name" value="Pribosyltran"/>
    <property type="match status" value="1"/>
</dbReference>
<evidence type="ECO:0000256" key="5">
    <source>
        <dbReference type="ARBA" id="ARBA00004676"/>
    </source>
</evidence>
<dbReference type="GO" id="GO:0004422">
    <property type="term" value="F:hypoxanthine phosphoribosyltransferase activity"/>
    <property type="evidence" value="ECO:0007669"/>
    <property type="project" value="InterPro"/>
</dbReference>
<dbReference type="PANTHER" id="PTHR43340">
    <property type="entry name" value="HYPOXANTHINE-GUANINE PHOSPHORIBOSYLTRANSFERASE"/>
    <property type="match status" value="1"/>
</dbReference>
<evidence type="ECO:0000256" key="6">
    <source>
        <dbReference type="ARBA" id="ARBA00008391"/>
    </source>
</evidence>
<comment type="catalytic activity">
    <reaction evidence="15">
        <text>IMP + diphosphate = hypoxanthine + 5-phospho-alpha-D-ribose 1-diphosphate</text>
        <dbReference type="Rhea" id="RHEA:17973"/>
        <dbReference type="ChEBI" id="CHEBI:17368"/>
        <dbReference type="ChEBI" id="CHEBI:33019"/>
        <dbReference type="ChEBI" id="CHEBI:58017"/>
        <dbReference type="ChEBI" id="CHEBI:58053"/>
        <dbReference type="EC" id="2.4.2.8"/>
    </reaction>
    <physiologicalReaction direction="right-to-left" evidence="15">
        <dbReference type="Rhea" id="RHEA:17975"/>
    </physiologicalReaction>
</comment>
<dbReference type="EMBL" id="DVJN01000255">
    <property type="protein sequence ID" value="HIS93996.1"/>
    <property type="molecule type" value="Genomic_DNA"/>
</dbReference>
<name>A0A9D1G2B1_9FIRM</name>
<proteinExistence type="inferred from homology"/>
<dbReference type="InterPro" id="IPR050408">
    <property type="entry name" value="HGPRT"/>
</dbReference>
<dbReference type="GO" id="GO:0005829">
    <property type="term" value="C:cytosol"/>
    <property type="evidence" value="ECO:0007669"/>
    <property type="project" value="TreeGrafter"/>
</dbReference>
<evidence type="ECO:0000256" key="12">
    <source>
        <dbReference type="ARBA" id="ARBA00022741"/>
    </source>
</evidence>
<evidence type="ECO:0000256" key="13">
    <source>
        <dbReference type="ARBA" id="ARBA00022842"/>
    </source>
</evidence>
<dbReference type="GO" id="GO:0032264">
    <property type="term" value="P:IMP salvage"/>
    <property type="evidence" value="ECO:0007669"/>
    <property type="project" value="TreeGrafter"/>
</dbReference>
<comment type="pathway">
    <text evidence="4 16">Purine metabolism; IMP biosynthesis via salvage pathway; IMP from hypoxanthine: step 1/1.</text>
</comment>
<dbReference type="GO" id="GO:0000166">
    <property type="term" value="F:nucleotide binding"/>
    <property type="evidence" value="ECO:0007669"/>
    <property type="project" value="UniProtKB-KW"/>
</dbReference>
<evidence type="ECO:0000256" key="10">
    <source>
        <dbReference type="ARBA" id="ARBA00022723"/>
    </source>
</evidence>
<dbReference type="CDD" id="cd06223">
    <property type="entry name" value="PRTases_typeI"/>
    <property type="match status" value="1"/>
</dbReference>
<dbReference type="InterPro" id="IPR029057">
    <property type="entry name" value="PRTase-like"/>
</dbReference>
<dbReference type="GO" id="GO:0000287">
    <property type="term" value="F:magnesium ion binding"/>
    <property type="evidence" value="ECO:0007669"/>
    <property type="project" value="TreeGrafter"/>
</dbReference>
<dbReference type="GO" id="GO:0046100">
    <property type="term" value="P:hypoxanthine metabolic process"/>
    <property type="evidence" value="ECO:0007669"/>
    <property type="project" value="TreeGrafter"/>
</dbReference>
<keyword evidence="12 16" id="KW-0547">Nucleotide-binding</keyword>
<dbReference type="GO" id="GO:0052657">
    <property type="term" value="F:guanine phosphoribosyltransferase activity"/>
    <property type="evidence" value="ECO:0007669"/>
    <property type="project" value="UniProtKB-ARBA"/>
</dbReference>